<dbReference type="EMBL" id="NEVH01013609">
    <property type="protein sequence ID" value="PNF28362.1"/>
    <property type="molecule type" value="Genomic_DNA"/>
</dbReference>
<reference evidence="2 3" key="1">
    <citation type="submission" date="2017-12" db="EMBL/GenBank/DDBJ databases">
        <title>Hemimetabolous genomes reveal molecular basis of termite eusociality.</title>
        <authorList>
            <person name="Harrison M.C."/>
            <person name="Jongepier E."/>
            <person name="Robertson H.M."/>
            <person name="Arning N."/>
            <person name="Bitard-Feildel T."/>
            <person name="Chao H."/>
            <person name="Childers C.P."/>
            <person name="Dinh H."/>
            <person name="Doddapaneni H."/>
            <person name="Dugan S."/>
            <person name="Gowin J."/>
            <person name="Greiner C."/>
            <person name="Han Y."/>
            <person name="Hu H."/>
            <person name="Hughes D.S.T."/>
            <person name="Huylmans A.-K."/>
            <person name="Kemena C."/>
            <person name="Kremer L.P.M."/>
            <person name="Lee S.L."/>
            <person name="Lopez-Ezquerra A."/>
            <person name="Mallet L."/>
            <person name="Monroy-Kuhn J.M."/>
            <person name="Moser A."/>
            <person name="Murali S.C."/>
            <person name="Muzny D.M."/>
            <person name="Otani S."/>
            <person name="Piulachs M.-D."/>
            <person name="Poelchau M."/>
            <person name="Qu J."/>
            <person name="Schaub F."/>
            <person name="Wada-Katsumata A."/>
            <person name="Worley K.C."/>
            <person name="Xie Q."/>
            <person name="Ylla G."/>
            <person name="Poulsen M."/>
            <person name="Gibbs R.A."/>
            <person name="Schal C."/>
            <person name="Richards S."/>
            <person name="Belles X."/>
            <person name="Korb J."/>
            <person name="Bornberg-Bauer E."/>
        </authorList>
    </citation>
    <scope>NUCLEOTIDE SEQUENCE [LARGE SCALE GENOMIC DNA]</scope>
    <source>
        <tissue evidence="2">Whole body</tissue>
    </source>
</reference>
<protein>
    <recommendedName>
        <fullName evidence="1">DUF4817 domain-containing protein</fullName>
    </recommendedName>
</protein>
<sequence length="88" mass="10359">RVFLYNTYVKCESAGKCRRKFRCKFCHAEVPNRQTIHNLVNRLETMGYLIDKRDDVEVRLEHTPRKSLKPLARETGMSKPSARMASKF</sequence>
<dbReference type="AlphaFoldDB" id="A0A2J7QIF8"/>
<gene>
    <name evidence="2" type="ORF">B7P43_G17330</name>
</gene>
<dbReference type="Pfam" id="PF16087">
    <property type="entry name" value="DUF4817"/>
    <property type="match status" value="1"/>
</dbReference>
<name>A0A2J7QIF8_9NEOP</name>
<dbReference type="InterPro" id="IPR032135">
    <property type="entry name" value="DUF4817"/>
</dbReference>
<evidence type="ECO:0000313" key="3">
    <source>
        <dbReference type="Proteomes" id="UP000235965"/>
    </source>
</evidence>
<organism evidence="2 3">
    <name type="scientific">Cryptotermes secundus</name>
    <dbReference type="NCBI Taxonomy" id="105785"/>
    <lineage>
        <taxon>Eukaryota</taxon>
        <taxon>Metazoa</taxon>
        <taxon>Ecdysozoa</taxon>
        <taxon>Arthropoda</taxon>
        <taxon>Hexapoda</taxon>
        <taxon>Insecta</taxon>
        <taxon>Pterygota</taxon>
        <taxon>Neoptera</taxon>
        <taxon>Polyneoptera</taxon>
        <taxon>Dictyoptera</taxon>
        <taxon>Blattodea</taxon>
        <taxon>Blattoidea</taxon>
        <taxon>Termitoidae</taxon>
        <taxon>Kalotermitidae</taxon>
        <taxon>Cryptotermitinae</taxon>
        <taxon>Cryptotermes</taxon>
    </lineage>
</organism>
<keyword evidence="3" id="KW-1185">Reference proteome</keyword>
<dbReference type="Proteomes" id="UP000235965">
    <property type="component" value="Unassembled WGS sequence"/>
</dbReference>
<comment type="caution">
    <text evidence="2">The sequence shown here is derived from an EMBL/GenBank/DDBJ whole genome shotgun (WGS) entry which is preliminary data.</text>
</comment>
<proteinExistence type="predicted"/>
<evidence type="ECO:0000313" key="2">
    <source>
        <dbReference type="EMBL" id="PNF28362.1"/>
    </source>
</evidence>
<feature type="non-terminal residue" evidence="2">
    <location>
        <position position="1"/>
    </location>
</feature>
<dbReference type="InParanoid" id="A0A2J7QIF8"/>
<evidence type="ECO:0000259" key="1">
    <source>
        <dbReference type="Pfam" id="PF16087"/>
    </source>
</evidence>
<accession>A0A2J7QIF8</accession>
<feature type="domain" description="DUF4817" evidence="1">
    <location>
        <begin position="1"/>
        <end position="48"/>
    </location>
</feature>